<accession>A0A834WYA6</accession>
<reference evidence="2" key="1">
    <citation type="submission" date="2020-09" db="EMBL/GenBank/DDBJ databases">
        <title>Genome-Enabled Discovery of Anthraquinone Biosynthesis in Senna tora.</title>
        <authorList>
            <person name="Kang S.-H."/>
            <person name="Pandey R.P."/>
            <person name="Lee C.-M."/>
            <person name="Sim J.-S."/>
            <person name="Jeong J.-T."/>
            <person name="Choi B.-S."/>
            <person name="Jung M."/>
            <person name="Ginzburg D."/>
            <person name="Zhao K."/>
            <person name="Won S.Y."/>
            <person name="Oh T.-J."/>
            <person name="Yu Y."/>
            <person name="Kim N.-H."/>
            <person name="Lee O.R."/>
            <person name="Lee T.-H."/>
            <person name="Bashyal P."/>
            <person name="Kim T.-S."/>
            <person name="Lee W.-H."/>
            <person name="Kawkins C."/>
            <person name="Kim C.-K."/>
            <person name="Kim J.S."/>
            <person name="Ahn B.O."/>
            <person name="Rhee S.Y."/>
            <person name="Sohng J.K."/>
        </authorList>
    </citation>
    <scope>NUCLEOTIDE SEQUENCE</scope>
    <source>
        <tissue evidence="2">Leaf</tissue>
    </source>
</reference>
<protein>
    <submittedName>
        <fullName evidence="2">Copia protein</fullName>
    </submittedName>
</protein>
<name>A0A834WYA6_9FABA</name>
<proteinExistence type="predicted"/>
<gene>
    <name evidence="2" type="ORF">G2W53_009601</name>
</gene>
<evidence type="ECO:0000256" key="1">
    <source>
        <dbReference type="SAM" id="MobiDB-lite"/>
    </source>
</evidence>
<keyword evidence="3" id="KW-1185">Reference proteome</keyword>
<evidence type="ECO:0000313" key="3">
    <source>
        <dbReference type="Proteomes" id="UP000634136"/>
    </source>
</evidence>
<dbReference type="OrthoDB" id="1740642at2759"/>
<comment type="caution">
    <text evidence="2">The sequence shown here is derived from an EMBL/GenBank/DDBJ whole genome shotgun (WGS) entry which is preliminary data.</text>
</comment>
<dbReference type="EMBL" id="JAAIUW010000004">
    <property type="protein sequence ID" value="KAF7834742.1"/>
    <property type="molecule type" value="Genomic_DNA"/>
</dbReference>
<organism evidence="2 3">
    <name type="scientific">Senna tora</name>
    <dbReference type="NCBI Taxonomy" id="362788"/>
    <lineage>
        <taxon>Eukaryota</taxon>
        <taxon>Viridiplantae</taxon>
        <taxon>Streptophyta</taxon>
        <taxon>Embryophyta</taxon>
        <taxon>Tracheophyta</taxon>
        <taxon>Spermatophyta</taxon>
        <taxon>Magnoliopsida</taxon>
        <taxon>eudicotyledons</taxon>
        <taxon>Gunneridae</taxon>
        <taxon>Pentapetalae</taxon>
        <taxon>rosids</taxon>
        <taxon>fabids</taxon>
        <taxon>Fabales</taxon>
        <taxon>Fabaceae</taxon>
        <taxon>Caesalpinioideae</taxon>
        <taxon>Cassia clade</taxon>
        <taxon>Senna</taxon>
    </lineage>
</organism>
<dbReference type="Proteomes" id="UP000634136">
    <property type="component" value="Unassembled WGS sequence"/>
</dbReference>
<evidence type="ECO:0000313" key="2">
    <source>
        <dbReference type="EMBL" id="KAF7834742.1"/>
    </source>
</evidence>
<dbReference type="AlphaFoldDB" id="A0A834WYA6"/>
<feature type="region of interest" description="Disordered" evidence="1">
    <location>
        <begin position="1"/>
        <end position="23"/>
    </location>
</feature>
<sequence>MAAASTASSTGSTASTSVSSTPTKSFSLFSSSSAHLASVKLDRTNYLLWEYVVSPLIEGNELDTHISGLVSPPPRLIPASQQKGFKCLSSTGKVYVSRHVIFDPNVFPCLSGFLNRRQHQAEANDNGHIPFVIIDASGVLGIEIYRDNTGFVLNQIKYVLDLLKRFKMSDCAAATTHMVTGKQLSKNDGELMKDPSIYHQAVGSLQTSVASARQFLVDVGGFIWFVFSPLDTIKASCSGSSGDGTVAQVRHFLLALLLG</sequence>